<dbReference type="AlphaFoldDB" id="A0A673VA20"/>
<dbReference type="Pfam" id="PF15256">
    <property type="entry name" value="SPATIAL"/>
    <property type="match status" value="1"/>
</dbReference>
<dbReference type="InterPro" id="IPR037394">
    <property type="entry name" value="TBATA-like"/>
</dbReference>
<reference evidence="2" key="2">
    <citation type="submission" date="2025-08" db="UniProtKB">
        <authorList>
            <consortium name="Ensembl"/>
        </authorList>
    </citation>
    <scope>IDENTIFICATION</scope>
</reference>
<evidence type="ECO:0000256" key="1">
    <source>
        <dbReference type="SAM" id="MobiDB-lite"/>
    </source>
</evidence>
<reference evidence="2" key="3">
    <citation type="submission" date="2025-09" db="UniProtKB">
        <authorList>
            <consortium name="Ensembl"/>
        </authorList>
    </citation>
    <scope>IDENTIFICATION</scope>
</reference>
<dbReference type="OMA" id="VGDPQSN"/>
<gene>
    <name evidence="2" type="primary">TBATA</name>
</gene>
<feature type="region of interest" description="Disordered" evidence="1">
    <location>
        <begin position="21"/>
        <end position="41"/>
    </location>
</feature>
<feature type="compositionally biased region" description="Polar residues" evidence="1">
    <location>
        <begin position="293"/>
        <end position="309"/>
    </location>
</feature>
<keyword evidence="3" id="KW-1185">Reference proteome</keyword>
<organism evidence="2 3">
    <name type="scientific">Suricata suricatta</name>
    <name type="common">Meerkat</name>
    <dbReference type="NCBI Taxonomy" id="37032"/>
    <lineage>
        <taxon>Eukaryota</taxon>
        <taxon>Metazoa</taxon>
        <taxon>Chordata</taxon>
        <taxon>Craniata</taxon>
        <taxon>Vertebrata</taxon>
        <taxon>Euteleostomi</taxon>
        <taxon>Mammalia</taxon>
        <taxon>Eutheria</taxon>
        <taxon>Laurasiatheria</taxon>
        <taxon>Carnivora</taxon>
        <taxon>Feliformia</taxon>
        <taxon>Herpestidae</taxon>
        <taxon>Suricata</taxon>
    </lineage>
</organism>
<dbReference type="Ensembl" id="ENSSSUT00005038498.1">
    <property type="protein sequence ID" value="ENSSSUP00005033764.1"/>
    <property type="gene ID" value="ENSSSUG00005021719.1"/>
</dbReference>
<reference evidence="2 3" key="1">
    <citation type="submission" date="2019-05" db="EMBL/GenBank/DDBJ databases">
        <title>A Chromosome-scale Meerkat (S. suricatta) Genome Assembly.</title>
        <authorList>
            <person name="Dudchenko O."/>
            <person name="Lieberman Aiden E."/>
            <person name="Tung J."/>
            <person name="Barreiro L.B."/>
            <person name="Clutton-Brock T.H."/>
        </authorList>
    </citation>
    <scope>NUCLEOTIDE SEQUENCE [LARGE SCALE GENOMIC DNA]</scope>
</reference>
<dbReference type="PANTHER" id="PTHR33772">
    <property type="entry name" value="THYMUS, BRAIN AND TESTES-ASSOCIATED"/>
    <property type="match status" value="1"/>
</dbReference>
<dbReference type="PANTHER" id="PTHR33772:SF3">
    <property type="entry name" value="PROTEIN TBATA"/>
    <property type="match status" value="1"/>
</dbReference>
<proteinExistence type="predicted"/>
<name>A0A673VA20_SURSU</name>
<protein>
    <submittedName>
        <fullName evidence="2">Thymus, brain and testes associated</fullName>
    </submittedName>
</protein>
<evidence type="ECO:0000313" key="3">
    <source>
        <dbReference type="Proteomes" id="UP000472268"/>
    </source>
</evidence>
<feature type="region of interest" description="Disordered" evidence="1">
    <location>
        <begin position="293"/>
        <end position="328"/>
    </location>
</feature>
<accession>A0A673VA20</accession>
<sequence>MATEVKAQLVEHPLMSPRAELKPEKKSGYRLQSHRNSSPQKELRIPGIVDFQLIQAALSTPKPQTPVAYRFGRLSHHSFFSRHRPHPQRVTHIQDLTGKPICVVRDNFSLDSLPPATLLPRCLMGMPTISVPIGDPQSNRDPRLSYEAWKKELKNLASRVAVFTKESELKSKEQEEAQREQGAKYSAETGRLIPTSTQAIGHRHSRQSPWIYPSGKDGAVQTFTLQDRELLILELLCQILQTDSLRAIQFWLLHAPPKEKDLALGLLQTAVAQLLPQPLDSMPVEKLLDQLQEMQESQERQQPPCSQSLKKTKMTPLPKNDKPGSWPFKKSDLALQVLHWERRQDEGEHKGFKNRCWRLWNGPAQPIFASSADWRQSAAKGPNPDPQ</sequence>
<dbReference type="Proteomes" id="UP000472268">
    <property type="component" value="Chromosome 2"/>
</dbReference>
<feature type="region of interest" description="Disordered" evidence="1">
    <location>
        <begin position="368"/>
        <end position="387"/>
    </location>
</feature>
<evidence type="ECO:0000313" key="2">
    <source>
        <dbReference type="Ensembl" id="ENSSSUP00005033764.1"/>
    </source>
</evidence>